<comment type="caution">
    <text evidence="2">The sequence shown here is derived from an EMBL/GenBank/DDBJ whole genome shotgun (WGS) entry which is preliminary data.</text>
</comment>
<evidence type="ECO:0000256" key="1">
    <source>
        <dbReference type="SAM" id="SignalP"/>
    </source>
</evidence>
<feature type="signal peptide" evidence="1">
    <location>
        <begin position="1"/>
        <end position="19"/>
    </location>
</feature>
<dbReference type="EMBL" id="JAUTWS010000048">
    <property type="protein sequence ID" value="MDO9712487.1"/>
    <property type="molecule type" value="Genomic_DNA"/>
</dbReference>
<dbReference type="RefSeq" id="WP_305107344.1">
    <property type="nucleotide sequence ID" value="NZ_JAUTWS010000048.1"/>
</dbReference>
<evidence type="ECO:0000313" key="2">
    <source>
        <dbReference type="EMBL" id="MDO9712487.1"/>
    </source>
</evidence>
<reference evidence="2 3" key="1">
    <citation type="submission" date="2023-08" db="EMBL/GenBank/DDBJ databases">
        <title>The draft genome sequence of Paracraurococcus sp. LOR1-02.</title>
        <authorList>
            <person name="Kingkaew E."/>
            <person name="Tanasupawat S."/>
        </authorList>
    </citation>
    <scope>NUCLEOTIDE SEQUENCE [LARGE SCALE GENOMIC DNA]</scope>
    <source>
        <strain evidence="2 3">LOR1-02</strain>
    </source>
</reference>
<protein>
    <recommendedName>
        <fullName evidence="4">Translation initiation factor 2</fullName>
    </recommendedName>
</protein>
<name>A0ABT9E8G1_9PROT</name>
<accession>A0ABT9E8G1</accession>
<sequence length="157" mass="15595">MKFARLLALGVVSLLPACASVMEGTSESVAINTTPAGASCTVDRAGTRLGTVAPTPGSVNVAKSKNDITVACTKEGFEPAQVSASPKFVGTTFGNVLVGGLVGVAVDAATGANFDLPEKLDITLAPSAPPTPPVAMAPRMAPIPVSTVLPARGKPGV</sequence>
<keyword evidence="1" id="KW-0732">Signal</keyword>
<evidence type="ECO:0000313" key="3">
    <source>
        <dbReference type="Proteomes" id="UP001243009"/>
    </source>
</evidence>
<proteinExistence type="predicted"/>
<evidence type="ECO:0008006" key="4">
    <source>
        <dbReference type="Google" id="ProtNLM"/>
    </source>
</evidence>
<gene>
    <name evidence="2" type="ORF">Q7A36_29360</name>
</gene>
<feature type="chain" id="PRO_5045211759" description="Translation initiation factor 2" evidence="1">
    <location>
        <begin position="20"/>
        <end position="157"/>
    </location>
</feature>
<organism evidence="2 3">
    <name type="scientific">Paracraurococcus lichenis</name>
    <dbReference type="NCBI Taxonomy" id="3064888"/>
    <lineage>
        <taxon>Bacteria</taxon>
        <taxon>Pseudomonadati</taxon>
        <taxon>Pseudomonadota</taxon>
        <taxon>Alphaproteobacteria</taxon>
        <taxon>Acetobacterales</taxon>
        <taxon>Roseomonadaceae</taxon>
        <taxon>Paracraurococcus</taxon>
    </lineage>
</organism>
<keyword evidence="3" id="KW-1185">Reference proteome</keyword>
<dbReference type="Proteomes" id="UP001243009">
    <property type="component" value="Unassembled WGS sequence"/>
</dbReference>